<name>A0A6A6YPD2_9PEZI</name>
<evidence type="ECO:0000256" key="1">
    <source>
        <dbReference type="SAM" id="MobiDB-lite"/>
    </source>
</evidence>
<reference evidence="4" key="2">
    <citation type="submission" date="2020-04" db="EMBL/GenBank/DDBJ databases">
        <authorList>
            <consortium name="NCBI Genome Project"/>
        </authorList>
    </citation>
    <scope>NUCLEOTIDE SEQUENCE</scope>
    <source>
        <strain evidence="4">CBS 304.34</strain>
    </source>
</reference>
<reference evidence="2 4" key="1">
    <citation type="journal article" date="2020" name="Stud. Mycol.">
        <title>101 Dothideomycetes genomes: a test case for predicting lifestyles and emergence of pathogens.</title>
        <authorList>
            <person name="Haridas S."/>
            <person name="Albert R."/>
            <person name="Binder M."/>
            <person name="Bloem J."/>
            <person name="Labutti K."/>
            <person name="Salamov A."/>
            <person name="Andreopoulos B."/>
            <person name="Baker S."/>
            <person name="Barry K."/>
            <person name="Bills G."/>
            <person name="Bluhm B."/>
            <person name="Cannon C."/>
            <person name="Castanera R."/>
            <person name="Culley D."/>
            <person name="Daum C."/>
            <person name="Ezra D."/>
            <person name="Gonzalez J."/>
            <person name="Henrissat B."/>
            <person name="Kuo A."/>
            <person name="Liang C."/>
            <person name="Lipzen A."/>
            <person name="Lutzoni F."/>
            <person name="Magnuson J."/>
            <person name="Mondo S."/>
            <person name="Nolan M."/>
            <person name="Ohm R."/>
            <person name="Pangilinan J."/>
            <person name="Park H.-J."/>
            <person name="Ramirez L."/>
            <person name="Alfaro M."/>
            <person name="Sun H."/>
            <person name="Tritt A."/>
            <person name="Yoshinaga Y."/>
            <person name="Zwiers L.-H."/>
            <person name="Turgeon B."/>
            <person name="Goodwin S."/>
            <person name="Spatafora J."/>
            <person name="Crous P."/>
            <person name="Grigoriev I."/>
        </authorList>
    </citation>
    <scope>NUCLEOTIDE SEQUENCE</scope>
    <source>
        <strain evidence="2 4">CBS 304.34</strain>
    </source>
</reference>
<evidence type="ECO:0000313" key="2">
    <source>
        <dbReference type="EMBL" id="KAF2809874.1"/>
    </source>
</evidence>
<dbReference type="AlphaFoldDB" id="A0A6A6YPD2"/>
<dbReference type="EMBL" id="MU003700">
    <property type="protein sequence ID" value="KAF2809874.1"/>
    <property type="molecule type" value="Genomic_DNA"/>
</dbReference>
<accession>A0A6A6YPD2</accession>
<evidence type="ECO:0000313" key="3">
    <source>
        <dbReference type="Proteomes" id="UP000504636"/>
    </source>
</evidence>
<evidence type="ECO:0000313" key="4">
    <source>
        <dbReference type="RefSeq" id="XP_033576838.1"/>
    </source>
</evidence>
<feature type="region of interest" description="Disordered" evidence="1">
    <location>
        <begin position="153"/>
        <end position="189"/>
    </location>
</feature>
<dbReference type="RefSeq" id="XP_033576838.1">
    <property type="nucleotide sequence ID" value="XM_033722038.1"/>
</dbReference>
<dbReference type="Proteomes" id="UP000504636">
    <property type="component" value="Unplaced"/>
</dbReference>
<protein>
    <submittedName>
        <fullName evidence="2 4">Uncharacterized protein</fullName>
    </submittedName>
</protein>
<keyword evidence="3" id="KW-1185">Reference proteome</keyword>
<proteinExistence type="predicted"/>
<dbReference type="GeneID" id="54462931"/>
<reference evidence="4" key="3">
    <citation type="submission" date="2025-04" db="UniProtKB">
        <authorList>
            <consortium name="RefSeq"/>
        </authorList>
    </citation>
    <scope>IDENTIFICATION</scope>
    <source>
        <strain evidence="4">CBS 304.34</strain>
    </source>
</reference>
<organism evidence="2">
    <name type="scientific">Mytilinidion resinicola</name>
    <dbReference type="NCBI Taxonomy" id="574789"/>
    <lineage>
        <taxon>Eukaryota</taxon>
        <taxon>Fungi</taxon>
        <taxon>Dikarya</taxon>
        <taxon>Ascomycota</taxon>
        <taxon>Pezizomycotina</taxon>
        <taxon>Dothideomycetes</taxon>
        <taxon>Pleosporomycetidae</taxon>
        <taxon>Mytilinidiales</taxon>
        <taxon>Mytilinidiaceae</taxon>
        <taxon>Mytilinidion</taxon>
    </lineage>
</organism>
<gene>
    <name evidence="2 4" type="ORF">BDZ99DRAFT_476118</name>
</gene>
<feature type="compositionally biased region" description="Polar residues" evidence="1">
    <location>
        <begin position="167"/>
        <end position="185"/>
    </location>
</feature>
<sequence>MDSRRLALSIIDSSLIPSTKVETLDLRDRLDKNALGKGHSILKAQSTAKRGQKVSKWPHVIYQGNSRSFIEHLLMVHGIQMADAMVLSNCTARKITGTEMYALLCGRLSIPAIMKRPCVVTEEYVSMVASTTRTEAEDDFTATKSCFQETFRNDATSTSKSEKSPVITDSTVNDHSQGKGTQTSKVVDPGELGVDIPEVEGVDNPEFMAANQTDSGDRAEANAEFKHTPEPAFSSFQTAMGAVRYTN</sequence>